<dbReference type="Proteomes" id="UP000216052">
    <property type="component" value="Chromosome"/>
</dbReference>
<dbReference type="RefSeq" id="WP_169716955.1">
    <property type="nucleotide sequence ID" value="NZ_CP155571.1"/>
</dbReference>
<evidence type="ECO:0000313" key="2">
    <source>
        <dbReference type="Proteomes" id="UP000216052"/>
    </source>
</evidence>
<name>A0ABZ3IY63_SPOA4</name>
<keyword evidence="2" id="KW-1185">Reference proteome</keyword>
<protein>
    <submittedName>
        <fullName evidence="1">Uncharacterized protein</fullName>
    </submittedName>
</protein>
<proteinExistence type="predicted"/>
<accession>A0ABZ3IY63</accession>
<gene>
    <name evidence="1" type="ORF">SPACI_009350</name>
</gene>
<dbReference type="EMBL" id="CP155571">
    <property type="protein sequence ID" value="XFO70935.1"/>
    <property type="molecule type" value="Genomic_DNA"/>
</dbReference>
<organism evidence="1 2">
    <name type="scientific">Sporomusa acidovorans (strain ATCC 49682 / DSM 3132 / Mol)</name>
    <dbReference type="NCBI Taxonomy" id="1123286"/>
    <lineage>
        <taxon>Bacteria</taxon>
        <taxon>Bacillati</taxon>
        <taxon>Bacillota</taxon>
        <taxon>Negativicutes</taxon>
        <taxon>Selenomonadales</taxon>
        <taxon>Sporomusaceae</taxon>
        <taxon>Sporomusa</taxon>
    </lineage>
</organism>
<reference evidence="1" key="1">
    <citation type="submission" date="2024-05" db="EMBL/GenBank/DDBJ databases">
        <title>Isolation and characterization of Sporomusa carbonis sp. nov., a carboxydotrophic hydrogenogen in the genus of Sporomusa isolated from a charcoal burning pile.</title>
        <authorList>
            <person name="Boeer T."/>
            <person name="Rosenbaum F."/>
            <person name="Eysell L."/>
            <person name="Mueller V."/>
            <person name="Daniel R."/>
            <person name="Poehlein A."/>
        </authorList>
    </citation>
    <scope>NUCLEOTIDE SEQUENCE [LARGE SCALE GENOMIC DNA]</scope>
    <source>
        <strain evidence="1">DSM 3132</strain>
    </source>
</reference>
<evidence type="ECO:0000313" key="1">
    <source>
        <dbReference type="EMBL" id="XFO70935.1"/>
    </source>
</evidence>
<sequence length="50" mass="5768">MAQASIDEWLATLDAVMDALPDTFEKQHAERLKMIRDILGLVMVVRQLQR</sequence>